<evidence type="ECO:0000256" key="1">
    <source>
        <dbReference type="ARBA" id="ARBA00006926"/>
    </source>
</evidence>
<dbReference type="PIRSF" id="PIRSF000303">
    <property type="entry name" value="Glutathion_perox"/>
    <property type="match status" value="1"/>
</dbReference>
<dbReference type="GO" id="GO:0034599">
    <property type="term" value="P:cellular response to oxidative stress"/>
    <property type="evidence" value="ECO:0007669"/>
    <property type="project" value="TreeGrafter"/>
</dbReference>
<evidence type="ECO:0000256" key="5">
    <source>
        <dbReference type="ARBA" id="ARBA00023284"/>
    </source>
</evidence>
<comment type="similarity">
    <text evidence="1 8">Belongs to the glutathione peroxidase family.</text>
</comment>
<dbReference type="PROSITE" id="PS00763">
    <property type="entry name" value="GLUTATHIONE_PEROXID_2"/>
    <property type="match status" value="1"/>
</dbReference>
<dbReference type="OrthoDB" id="446890at2759"/>
<dbReference type="SUPFAM" id="SSF52833">
    <property type="entry name" value="Thioredoxin-like"/>
    <property type="match status" value="1"/>
</dbReference>
<keyword evidence="4 8" id="KW-0560">Oxidoreductase</keyword>
<dbReference type="AlphaFoldDB" id="A0A5J5ETC9"/>
<dbReference type="PROSITE" id="PS51355">
    <property type="entry name" value="GLUTATHIONE_PEROXID_3"/>
    <property type="match status" value="1"/>
</dbReference>
<sequence>MAAATTIYDFKPTTQAGQPLDMNELRGKVVLIVNVASKCGFTPQYDGLEALHEKYADQGLTILGFPCNQFGGQEPGSDEEIQNFCRTNYGIKFQMMKKVDVNGAAADPLWEHIKAEKPGLMGMKRIKWNYEKFLISRDGKVVDRWASVTKPESLAPAIERELAKKPANL</sequence>
<dbReference type="InterPro" id="IPR036249">
    <property type="entry name" value="Thioredoxin-like_sf"/>
</dbReference>
<evidence type="ECO:0000256" key="7">
    <source>
        <dbReference type="PIRSR" id="PIRSR000303-1"/>
    </source>
</evidence>
<organism evidence="9 10">
    <name type="scientific">Sphaerosporella brunnea</name>
    <dbReference type="NCBI Taxonomy" id="1250544"/>
    <lineage>
        <taxon>Eukaryota</taxon>
        <taxon>Fungi</taxon>
        <taxon>Dikarya</taxon>
        <taxon>Ascomycota</taxon>
        <taxon>Pezizomycotina</taxon>
        <taxon>Pezizomycetes</taxon>
        <taxon>Pezizales</taxon>
        <taxon>Pyronemataceae</taxon>
        <taxon>Sphaerosporella</taxon>
    </lineage>
</organism>
<comment type="catalytic activity">
    <reaction evidence="6">
        <text>a hydroperoxide + [thioredoxin]-dithiol = an alcohol + [thioredoxin]-disulfide + H2O</text>
        <dbReference type="Rhea" id="RHEA:62620"/>
        <dbReference type="Rhea" id="RHEA-COMP:10698"/>
        <dbReference type="Rhea" id="RHEA-COMP:10700"/>
        <dbReference type="ChEBI" id="CHEBI:15377"/>
        <dbReference type="ChEBI" id="CHEBI:29950"/>
        <dbReference type="ChEBI" id="CHEBI:30879"/>
        <dbReference type="ChEBI" id="CHEBI:35924"/>
        <dbReference type="ChEBI" id="CHEBI:50058"/>
        <dbReference type="EC" id="1.11.1.24"/>
    </reaction>
</comment>
<dbReference type="PRINTS" id="PR01011">
    <property type="entry name" value="GLUTPROXDASE"/>
</dbReference>
<gene>
    <name evidence="9" type="ORF">FN846DRAFT_908480</name>
</gene>
<evidence type="ECO:0000256" key="3">
    <source>
        <dbReference type="ARBA" id="ARBA00022862"/>
    </source>
</evidence>
<evidence type="ECO:0000256" key="2">
    <source>
        <dbReference type="ARBA" id="ARBA00022559"/>
    </source>
</evidence>
<keyword evidence="3" id="KW-0049">Antioxidant</keyword>
<dbReference type="EMBL" id="VXIS01000130">
    <property type="protein sequence ID" value="KAA8902579.1"/>
    <property type="molecule type" value="Genomic_DNA"/>
</dbReference>
<reference evidence="9 10" key="1">
    <citation type="submission" date="2019-09" db="EMBL/GenBank/DDBJ databases">
        <title>Draft genome of the ectomycorrhizal ascomycete Sphaerosporella brunnea.</title>
        <authorList>
            <consortium name="DOE Joint Genome Institute"/>
            <person name="Benucci G.M."/>
            <person name="Marozzi G."/>
            <person name="Antonielli L."/>
            <person name="Sanchez S."/>
            <person name="Marco P."/>
            <person name="Wang X."/>
            <person name="Falini L.B."/>
            <person name="Barry K."/>
            <person name="Haridas S."/>
            <person name="Lipzen A."/>
            <person name="Labutti K."/>
            <person name="Grigoriev I.V."/>
            <person name="Murat C."/>
            <person name="Martin F."/>
            <person name="Albertini E."/>
            <person name="Donnini D."/>
            <person name="Bonito G."/>
        </authorList>
    </citation>
    <scope>NUCLEOTIDE SEQUENCE [LARGE SCALE GENOMIC DNA]</scope>
    <source>
        <strain evidence="9 10">Sb_GMNB300</strain>
    </source>
</reference>
<dbReference type="InParanoid" id="A0A5J5ETC9"/>
<accession>A0A5J5ETC9</accession>
<dbReference type="FunFam" id="3.40.30.10:FF:000010">
    <property type="entry name" value="Glutathione peroxidase"/>
    <property type="match status" value="1"/>
</dbReference>
<evidence type="ECO:0000313" key="9">
    <source>
        <dbReference type="EMBL" id="KAA8902579.1"/>
    </source>
</evidence>
<keyword evidence="5" id="KW-0676">Redox-active center</keyword>
<dbReference type="PANTHER" id="PTHR11592">
    <property type="entry name" value="GLUTATHIONE PEROXIDASE"/>
    <property type="match status" value="1"/>
</dbReference>
<evidence type="ECO:0000256" key="4">
    <source>
        <dbReference type="ARBA" id="ARBA00023002"/>
    </source>
</evidence>
<evidence type="ECO:0000256" key="8">
    <source>
        <dbReference type="RuleBase" id="RU000499"/>
    </source>
</evidence>
<evidence type="ECO:0000313" key="10">
    <source>
        <dbReference type="Proteomes" id="UP000326924"/>
    </source>
</evidence>
<proteinExistence type="inferred from homology"/>
<dbReference type="Proteomes" id="UP000326924">
    <property type="component" value="Unassembled WGS sequence"/>
</dbReference>
<feature type="active site" evidence="7">
    <location>
        <position position="39"/>
    </location>
</feature>
<dbReference type="PANTHER" id="PTHR11592:SF78">
    <property type="entry name" value="GLUTATHIONE PEROXIDASE"/>
    <property type="match status" value="1"/>
</dbReference>
<name>A0A5J5ETC9_9PEZI</name>
<dbReference type="PROSITE" id="PS00460">
    <property type="entry name" value="GLUTATHIONE_PEROXID_1"/>
    <property type="match status" value="1"/>
</dbReference>
<dbReference type="CDD" id="cd00340">
    <property type="entry name" value="GSH_Peroxidase"/>
    <property type="match status" value="1"/>
</dbReference>
<keyword evidence="10" id="KW-1185">Reference proteome</keyword>
<dbReference type="Gene3D" id="3.40.30.10">
    <property type="entry name" value="Glutaredoxin"/>
    <property type="match status" value="1"/>
</dbReference>
<dbReference type="InterPro" id="IPR029760">
    <property type="entry name" value="GPX_CS"/>
</dbReference>
<keyword evidence="2 8" id="KW-0575">Peroxidase</keyword>
<dbReference type="FunCoup" id="A0A5J5ETC9">
    <property type="interactions" value="581"/>
</dbReference>
<dbReference type="InterPro" id="IPR029759">
    <property type="entry name" value="GPX_AS"/>
</dbReference>
<evidence type="ECO:0000256" key="6">
    <source>
        <dbReference type="ARBA" id="ARBA00049091"/>
    </source>
</evidence>
<protein>
    <recommendedName>
        <fullName evidence="8">Glutathione peroxidase</fullName>
    </recommendedName>
</protein>
<dbReference type="Pfam" id="PF00255">
    <property type="entry name" value="GSHPx"/>
    <property type="match status" value="1"/>
</dbReference>
<dbReference type="InterPro" id="IPR000889">
    <property type="entry name" value="Glutathione_peroxidase"/>
</dbReference>
<comment type="caution">
    <text evidence="9">The sequence shown here is derived from an EMBL/GenBank/DDBJ whole genome shotgun (WGS) entry which is preliminary data.</text>
</comment>
<dbReference type="GO" id="GO:0140824">
    <property type="term" value="F:thioredoxin-dependent peroxiredoxin activity"/>
    <property type="evidence" value="ECO:0007669"/>
    <property type="project" value="UniProtKB-EC"/>
</dbReference>